<sequence>MAILDLDAFLQAPMATEPFQYTVMQGFIRPEQAQAVRADFPEIDHAGLLPVEATRPGPNFQALIDELTGPAVTAAFSKKFGVDLTDRPTMLTLRGRCSERDGRIHTDSEAKLVTALLYFNDGWEAEGGRLRLLRGPDDLNDMIAEVPPELGTLVAFKRSDKSFHGHEPYIGVRRYVMINWMTSGLAAQRELMRHKISATAKKVLHYA</sequence>
<comment type="caution">
    <text evidence="2">The sequence shown here is derived from an EMBL/GenBank/DDBJ whole genome shotgun (WGS) entry which is preliminary data.</text>
</comment>
<dbReference type="AlphaFoldDB" id="A0A840V7R4"/>
<organism evidence="2 3">
    <name type="scientific">Acidocella aromatica</name>
    <dbReference type="NCBI Taxonomy" id="1303579"/>
    <lineage>
        <taxon>Bacteria</taxon>
        <taxon>Pseudomonadati</taxon>
        <taxon>Pseudomonadota</taxon>
        <taxon>Alphaproteobacteria</taxon>
        <taxon>Acetobacterales</taxon>
        <taxon>Acidocellaceae</taxon>
        <taxon>Acidocella</taxon>
    </lineage>
</organism>
<dbReference type="Proteomes" id="UP000553706">
    <property type="component" value="Unassembled WGS sequence"/>
</dbReference>
<evidence type="ECO:0000313" key="3">
    <source>
        <dbReference type="Proteomes" id="UP000553706"/>
    </source>
</evidence>
<dbReference type="EMBL" id="JACHFJ010000001">
    <property type="protein sequence ID" value="MBB5372008.1"/>
    <property type="molecule type" value="Genomic_DNA"/>
</dbReference>
<gene>
    <name evidence="2" type="ORF">HNP71_000232</name>
</gene>
<dbReference type="Gene3D" id="2.60.120.620">
    <property type="entry name" value="q2cbj1_9rhob like domain"/>
    <property type="match status" value="1"/>
</dbReference>
<reference evidence="2 3" key="1">
    <citation type="submission" date="2020-08" db="EMBL/GenBank/DDBJ databases">
        <title>Genomic Encyclopedia of Type Strains, Phase IV (KMG-IV): sequencing the most valuable type-strain genomes for metagenomic binning, comparative biology and taxonomic classification.</title>
        <authorList>
            <person name="Goeker M."/>
        </authorList>
    </citation>
    <scope>NUCLEOTIDE SEQUENCE [LARGE SCALE GENOMIC DNA]</scope>
    <source>
        <strain evidence="2 3">DSM 27026</strain>
    </source>
</reference>
<proteinExistence type="predicted"/>
<evidence type="ECO:0000313" key="2">
    <source>
        <dbReference type="EMBL" id="MBB5372008.1"/>
    </source>
</evidence>
<accession>A0A840V7R4</accession>
<keyword evidence="3" id="KW-1185">Reference proteome</keyword>
<feature type="domain" description="Prolyl 4-hydroxylase alpha subunit Fe(2+) 2OG dioxygenase" evidence="1">
    <location>
        <begin position="104"/>
        <end position="181"/>
    </location>
</feature>
<dbReference type="RefSeq" id="WP_183265010.1">
    <property type="nucleotide sequence ID" value="NZ_JACHFJ010000001.1"/>
</dbReference>
<name>A0A840V7R4_9PROT</name>
<dbReference type="Pfam" id="PF13640">
    <property type="entry name" value="2OG-FeII_Oxy_3"/>
    <property type="match status" value="1"/>
</dbReference>
<dbReference type="InterPro" id="IPR044862">
    <property type="entry name" value="Pro_4_hyd_alph_FE2OG_OXY"/>
</dbReference>
<protein>
    <recommendedName>
        <fullName evidence="1">Prolyl 4-hydroxylase alpha subunit Fe(2+) 2OG dioxygenase domain-containing protein</fullName>
    </recommendedName>
</protein>
<evidence type="ECO:0000259" key="1">
    <source>
        <dbReference type="Pfam" id="PF13640"/>
    </source>
</evidence>